<dbReference type="RefSeq" id="WP_398655466.1">
    <property type="nucleotide sequence ID" value="NZ_JBITDC010000003.1"/>
</dbReference>
<sequence length="207" mass="21549">MDALTKLNVLGLVLSAGLLAMACVKADRVRAWRARVNPSAEELPDAAFVVARVALVATAGVGVYLSVQAFGVSDDMSWDDSELTSAMQGATDALDGSSGYGDMYADDPDSDTGWIDEYATKIEDEVVEHGGGDAPQSGVDATPADYNTASEARYRVTASGAGTAYCLTVTRTRSKDGDYEPPGIAGGEGTLTIPSYDFAVTTRQGPC</sequence>
<accession>A0ABW7XX06</accession>
<gene>
    <name evidence="2" type="ORF">ACIA8P_07595</name>
</gene>
<feature type="transmembrane region" description="Helical" evidence="1">
    <location>
        <begin position="46"/>
        <end position="67"/>
    </location>
</feature>
<keyword evidence="1" id="KW-1133">Transmembrane helix</keyword>
<protein>
    <recommendedName>
        <fullName evidence="4">Secreted protein</fullName>
    </recommendedName>
</protein>
<evidence type="ECO:0008006" key="4">
    <source>
        <dbReference type="Google" id="ProtNLM"/>
    </source>
</evidence>
<reference evidence="2 3" key="1">
    <citation type="submission" date="2024-10" db="EMBL/GenBank/DDBJ databases">
        <title>The Natural Products Discovery Center: Release of the First 8490 Sequenced Strains for Exploring Actinobacteria Biosynthetic Diversity.</title>
        <authorList>
            <person name="Kalkreuter E."/>
            <person name="Kautsar S.A."/>
            <person name="Yang D."/>
            <person name="Bader C.D."/>
            <person name="Teijaro C.N."/>
            <person name="Fluegel L."/>
            <person name="Davis C.M."/>
            <person name="Simpson J.R."/>
            <person name="Lauterbach L."/>
            <person name="Steele A.D."/>
            <person name="Gui C."/>
            <person name="Meng S."/>
            <person name="Li G."/>
            <person name="Viehrig K."/>
            <person name="Ye F."/>
            <person name="Su P."/>
            <person name="Kiefer A.F."/>
            <person name="Nichols A."/>
            <person name="Cepeda A.J."/>
            <person name="Yan W."/>
            <person name="Fan B."/>
            <person name="Jiang Y."/>
            <person name="Adhikari A."/>
            <person name="Zheng C.-J."/>
            <person name="Schuster L."/>
            <person name="Cowan T.M."/>
            <person name="Smanski M.J."/>
            <person name="Chevrette M.G."/>
            <person name="De Carvalho L.P.S."/>
            <person name="Shen B."/>
        </authorList>
    </citation>
    <scope>NUCLEOTIDE SEQUENCE [LARGE SCALE GENOMIC DNA]</scope>
    <source>
        <strain evidence="2 3">NPDC051599</strain>
    </source>
</reference>
<evidence type="ECO:0000313" key="3">
    <source>
        <dbReference type="Proteomes" id="UP001612415"/>
    </source>
</evidence>
<organism evidence="2 3">
    <name type="scientific">Streptomyces cellulosae</name>
    <dbReference type="NCBI Taxonomy" id="1968"/>
    <lineage>
        <taxon>Bacteria</taxon>
        <taxon>Bacillati</taxon>
        <taxon>Actinomycetota</taxon>
        <taxon>Actinomycetes</taxon>
        <taxon>Kitasatosporales</taxon>
        <taxon>Streptomycetaceae</taxon>
        <taxon>Streptomyces</taxon>
    </lineage>
</organism>
<dbReference type="PROSITE" id="PS51257">
    <property type="entry name" value="PROKAR_LIPOPROTEIN"/>
    <property type="match status" value="1"/>
</dbReference>
<keyword evidence="1" id="KW-0812">Transmembrane</keyword>
<evidence type="ECO:0000256" key="1">
    <source>
        <dbReference type="SAM" id="Phobius"/>
    </source>
</evidence>
<keyword evidence="1" id="KW-0472">Membrane</keyword>
<name>A0ABW7XX06_STRCE</name>
<proteinExistence type="predicted"/>
<dbReference type="EMBL" id="JBITDC010000003">
    <property type="protein sequence ID" value="MFI5674515.1"/>
    <property type="molecule type" value="Genomic_DNA"/>
</dbReference>
<evidence type="ECO:0000313" key="2">
    <source>
        <dbReference type="EMBL" id="MFI5674515.1"/>
    </source>
</evidence>
<comment type="caution">
    <text evidence="2">The sequence shown here is derived from an EMBL/GenBank/DDBJ whole genome shotgun (WGS) entry which is preliminary data.</text>
</comment>
<dbReference type="Proteomes" id="UP001612415">
    <property type="component" value="Unassembled WGS sequence"/>
</dbReference>
<keyword evidence="3" id="KW-1185">Reference proteome</keyword>